<evidence type="ECO:0000313" key="2">
    <source>
        <dbReference type="Proteomes" id="UP000036932"/>
    </source>
</evidence>
<dbReference type="PATRIC" id="fig|1705565.3.peg.1925"/>
<reference evidence="2" key="1">
    <citation type="submission" date="2015-08" db="EMBL/GenBank/DDBJ databases">
        <title>Genome sequencing project for genomic taxonomy and phylogenomics of Bacillus-like bacteria.</title>
        <authorList>
            <person name="Liu B."/>
            <person name="Wang J."/>
            <person name="Zhu Y."/>
            <person name="Liu G."/>
            <person name="Chen Q."/>
            <person name="Chen Z."/>
            <person name="Lan J."/>
            <person name="Che J."/>
            <person name="Ge C."/>
            <person name="Shi H."/>
            <person name="Pan Z."/>
            <person name="Liu X."/>
        </authorList>
    </citation>
    <scope>NUCLEOTIDE SEQUENCE [LARGE SCALE GENOMIC DNA]</scope>
    <source>
        <strain evidence="2">FJAT-22460</strain>
    </source>
</reference>
<organism evidence="1 2">
    <name type="scientific">Paenibacillus solani</name>
    <dbReference type="NCBI Taxonomy" id="1705565"/>
    <lineage>
        <taxon>Bacteria</taxon>
        <taxon>Bacillati</taxon>
        <taxon>Bacillota</taxon>
        <taxon>Bacilli</taxon>
        <taxon>Bacillales</taxon>
        <taxon>Paenibacillaceae</taxon>
        <taxon>Paenibacillus</taxon>
    </lineage>
</organism>
<comment type="caution">
    <text evidence="1">The sequence shown here is derived from an EMBL/GenBank/DDBJ whole genome shotgun (WGS) entry which is preliminary data.</text>
</comment>
<sequence>MLSLPEPIQELSCGPIWLESDIINYKNSVEAISMEKYQRCVDAGIEVDYKMGWDMNGCLVCSP</sequence>
<gene>
    <name evidence="1" type="ORF">AM231_00515</name>
</gene>
<protein>
    <submittedName>
        <fullName evidence="1">Uncharacterized protein</fullName>
    </submittedName>
</protein>
<dbReference type="EMBL" id="LIUT01000001">
    <property type="protein sequence ID" value="KOR87772.1"/>
    <property type="molecule type" value="Genomic_DNA"/>
</dbReference>
<dbReference type="Proteomes" id="UP000036932">
    <property type="component" value="Unassembled WGS sequence"/>
</dbReference>
<proteinExistence type="predicted"/>
<dbReference type="AlphaFoldDB" id="A0A0M1P048"/>
<accession>A0A0M1P048</accession>
<evidence type="ECO:0000313" key="1">
    <source>
        <dbReference type="EMBL" id="KOR87772.1"/>
    </source>
</evidence>
<name>A0A0M1P048_9BACL</name>
<keyword evidence="2" id="KW-1185">Reference proteome</keyword>